<evidence type="ECO:0000256" key="15">
    <source>
        <dbReference type="ARBA" id="ARBA00023128"/>
    </source>
</evidence>
<evidence type="ECO:0000256" key="5">
    <source>
        <dbReference type="ARBA" id="ARBA00022448"/>
    </source>
</evidence>
<keyword evidence="6 18" id="KW-0679">Respiratory chain</keyword>
<evidence type="ECO:0000256" key="6">
    <source>
        <dbReference type="ARBA" id="ARBA00022660"/>
    </source>
</evidence>
<evidence type="ECO:0000256" key="2">
    <source>
        <dbReference type="ARBA" id="ARBA00007866"/>
    </source>
</evidence>
<dbReference type="AlphaFoldDB" id="A0A8A5L753"/>
<keyword evidence="5 18" id="KW-0813">Transport</keyword>
<keyword evidence="15 18" id="KW-0496">Mitochondrion</keyword>
<evidence type="ECO:0000256" key="12">
    <source>
        <dbReference type="ARBA" id="ARBA00022982"/>
    </source>
</evidence>
<evidence type="ECO:0000256" key="18">
    <source>
        <dbReference type="RuleBase" id="RU000457"/>
    </source>
</evidence>
<accession>A0A8A5L753</accession>
<evidence type="ECO:0000256" key="10">
    <source>
        <dbReference type="ARBA" id="ARBA00022842"/>
    </source>
</evidence>
<evidence type="ECO:0000256" key="9">
    <source>
        <dbReference type="ARBA" id="ARBA00022792"/>
    </source>
</evidence>
<dbReference type="InterPro" id="IPR001505">
    <property type="entry name" value="Copper_CuA"/>
</dbReference>
<feature type="transmembrane region" description="Helical" evidence="19">
    <location>
        <begin position="67"/>
        <end position="90"/>
    </location>
</feature>
<dbReference type="PRINTS" id="PR01166">
    <property type="entry name" value="CYCOXIDASEII"/>
</dbReference>
<protein>
    <recommendedName>
        <fullName evidence="4 18">Cytochrome c oxidase subunit 2</fullName>
    </recommendedName>
</protein>
<dbReference type="Gene3D" id="2.60.40.420">
    <property type="entry name" value="Cupredoxins - blue copper proteins"/>
    <property type="match status" value="1"/>
</dbReference>
<reference evidence="22" key="1">
    <citation type="journal article" name="Sci. Rep.">
        <title>Rearrangement and evolution of mitochondrial genomes in Thysanoptera (Insecta).</title>
        <authorList>
            <person name="Tyagi K."/>
            <person name="Chakraborty R."/>
            <person name="Cameron S.L."/>
            <person name="Sweet A.D."/>
            <person name="Chandra K."/>
            <person name="Kumar V."/>
        </authorList>
    </citation>
    <scope>NUCLEOTIDE SEQUENCE</scope>
</reference>
<comment type="subcellular location">
    <subcellularLocation>
        <location evidence="1 18">Mitochondrion inner membrane</location>
        <topology evidence="1 18">Multi-pass membrane protein</topology>
    </subcellularLocation>
</comment>
<comment type="similarity">
    <text evidence="2 18">Belongs to the cytochrome c oxidase subunit 2 family.</text>
</comment>
<keyword evidence="10" id="KW-0460">Magnesium</keyword>
<evidence type="ECO:0000256" key="1">
    <source>
        <dbReference type="ARBA" id="ARBA00004448"/>
    </source>
</evidence>
<evidence type="ECO:0000256" key="17">
    <source>
        <dbReference type="ARBA" id="ARBA00049512"/>
    </source>
</evidence>
<keyword evidence="8 18" id="KW-0479">Metal-binding</keyword>
<evidence type="ECO:0000256" key="11">
    <source>
        <dbReference type="ARBA" id="ARBA00022967"/>
    </source>
</evidence>
<comment type="cofactor">
    <cofactor evidence="18">
        <name>Cu cation</name>
        <dbReference type="ChEBI" id="CHEBI:23378"/>
    </cofactor>
    <text evidence="18">Binds a copper A center.</text>
</comment>
<dbReference type="PROSITE" id="PS50857">
    <property type="entry name" value="COX2_CUA"/>
    <property type="match status" value="1"/>
</dbReference>
<keyword evidence="12 18" id="KW-0249">Electron transport</keyword>
<gene>
    <name evidence="22" type="primary">cox2</name>
</gene>
<dbReference type="GO" id="GO:0005743">
    <property type="term" value="C:mitochondrial inner membrane"/>
    <property type="evidence" value="ECO:0007669"/>
    <property type="project" value="UniProtKB-SubCell"/>
</dbReference>
<dbReference type="SUPFAM" id="SSF81464">
    <property type="entry name" value="Cytochrome c oxidase subunit II-like, transmembrane region"/>
    <property type="match status" value="1"/>
</dbReference>
<evidence type="ECO:0000256" key="8">
    <source>
        <dbReference type="ARBA" id="ARBA00022723"/>
    </source>
</evidence>
<proteinExistence type="inferred from homology"/>
<comment type="function">
    <text evidence="18">Component of the cytochrome c oxidase, the last enzyme in the mitochondrial electron transport chain which drives oxidative phosphorylation. The respiratory chain contains 3 multisubunit complexes succinate dehydrogenase (complex II, CII), ubiquinol-cytochrome c oxidoreductase (cytochrome b-c1 complex, complex III, CIII) and cytochrome c oxidase (complex IV, CIV), that cooperate to transfer electrons derived from NADH and succinate to molecular oxygen, creating an electrochemical gradient over the inner membrane that drives transmembrane transport and the ATP synthase. Cytochrome c oxidase is the component of the respiratory chain that catalyzes the reduction of oxygen to water. Electrons originating from reduced cytochrome c in the intermembrane space (IMS) are transferred via the dinuclear copper A center (CU(A)) of subunit 2 and heme A of subunit 1 to the active site in subunit 1, a binuclear center (BNC) formed by heme A3 and copper B (CU(B)). The BNC reduces molecular oxygen to 2 water molecules using 4 electrons from cytochrome c in the IMS and 4 protons from the mitochondrial matrix.</text>
</comment>
<comment type="catalytic activity">
    <reaction evidence="17">
        <text>4 Fe(II)-[cytochrome c] + O2 + 8 H(+)(in) = 4 Fe(III)-[cytochrome c] + 2 H2O + 4 H(+)(out)</text>
        <dbReference type="Rhea" id="RHEA:11436"/>
        <dbReference type="Rhea" id="RHEA-COMP:10350"/>
        <dbReference type="Rhea" id="RHEA-COMP:14399"/>
        <dbReference type="ChEBI" id="CHEBI:15377"/>
        <dbReference type="ChEBI" id="CHEBI:15378"/>
        <dbReference type="ChEBI" id="CHEBI:15379"/>
        <dbReference type="ChEBI" id="CHEBI:29033"/>
        <dbReference type="ChEBI" id="CHEBI:29034"/>
        <dbReference type="EC" id="7.1.1.9"/>
    </reaction>
    <physiologicalReaction direction="left-to-right" evidence="17">
        <dbReference type="Rhea" id="RHEA:11437"/>
    </physiologicalReaction>
</comment>
<dbReference type="PANTHER" id="PTHR22888:SF9">
    <property type="entry name" value="CYTOCHROME C OXIDASE SUBUNIT 2"/>
    <property type="match status" value="1"/>
</dbReference>
<evidence type="ECO:0000256" key="16">
    <source>
        <dbReference type="ARBA" id="ARBA00023136"/>
    </source>
</evidence>
<evidence type="ECO:0000256" key="13">
    <source>
        <dbReference type="ARBA" id="ARBA00022989"/>
    </source>
</evidence>
<evidence type="ECO:0000256" key="7">
    <source>
        <dbReference type="ARBA" id="ARBA00022692"/>
    </source>
</evidence>
<dbReference type="InterPro" id="IPR002429">
    <property type="entry name" value="CcO_II-like_C"/>
</dbReference>
<keyword evidence="14 18" id="KW-0186">Copper</keyword>
<evidence type="ECO:0000256" key="14">
    <source>
        <dbReference type="ARBA" id="ARBA00023008"/>
    </source>
</evidence>
<dbReference type="Pfam" id="PF02790">
    <property type="entry name" value="COX2_TM"/>
    <property type="match status" value="1"/>
</dbReference>
<evidence type="ECO:0000259" key="21">
    <source>
        <dbReference type="PROSITE" id="PS50999"/>
    </source>
</evidence>
<name>A0A8A5L753_9NEOP</name>
<evidence type="ECO:0000256" key="4">
    <source>
        <dbReference type="ARBA" id="ARBA00015946"/>
    </source>
</evidence>
<keyword evidence="9 18" id="KW-0999">Mitochondrion inner membrane</keyword>
<dbReference type="SUPFAM" id="SSF49503">
    <property type="entry name" value="Cupredoxins"/>
    <property type="match status" value="1"/>
</dbReference>
<dbReference type="PROSITE" id="PS00078">
    <property type="entry name" value="COX2"/>
    <property type="match status" value="1"/>
</dbReference>
<geneLocation type="mitochondrion" evidence="22"/>
<feature type="domain" description="Cytochrome oxidase subunit II transmembrane region profile" evidence="21">
    <location>
        <begin position="5"/>
        <end position="95"/>
    </location>
</feature>
<dbReference type="Pfam" id="PF00116">
    <property type="entry name" value="COX2"/>
    <property type="match status" value="1"/>
</dbReference>
<dbReference type="InterPro" id="IPR036257">
    <property type="entry name" value="Cyt_c_oxidase_su2_TM_sf"/>
</dbReference>
<feature type="transmembrane region" description="Helical" evidence="19">
    <location>
        <begin position="30"/>
        <end position="55"/>
    </location>
</feature>
<evidence type="ECO:0000259" key="20">
    <source>
        <dbReference type="PROSITE" id="PS50857"/>
    </source>
</evidence>
<evidence type="ECO:0000256" key="3">
    <source>
        <dbReference type="ARBA" id="ARBA00011164"/>
    </source>
</evidence>
<keyword evidence="11" id="KW-1278">Translocase</keyword>
<organism evidence="22">
    <name type="scientific">Holarthrothrips indicus</name>
    <dbReference type="NCBI Taxonomy" id="1965675"/>
    <lineage>
        <taxon>Eukaryota</taxon>
        <taxon>Metazoa</taxon>
        <taxon>Ecdysozoa</taxon>
        <taxon>Arthropoda</taxon>
        <taxon>Hexapoda</taxon>
        <taxon>Insecta</taxon>
        <taxon>Pterygota</taxon>
        <taxon>Neoptera</taxon>
        <taxon>Paraneoptera</taxon>
        <taxon>Thysanoptera</taxon>
        <taxon>Terebrantia</taxon>
        <taxon>Aeolothripoidea</taxon>
        <taxon>Stenurothripidae</taxon>
        <taxon>Holarthrothrips</taxon>
    </lineage>
</organism>
<evidence type="ECO:0000256" key="19">
    <source>
        <dbReference type="SAM" id="Phobius"/>
    </source>
</evidence>
<keyword evidence="13 19" id="KW-1133">Transmembrane helix</keyword>
<dbReference type="InterPro" id="IPR011759">
    <property type="entry name" value="Cyt_c_oxidase_su2_TM_dom"/>
</dbReference>
<feature type="domain" description="Cytochrome oxidase subunit II copper A binding" evidence="20">
    <location>
        <begin position="96"/>
        <end position="235"/>
    </location>
</feature>
<keyword evidence="16 18" id="KW-0472">Membrane</keyword>
<sequence>MFKFFSDTYYPIFEDSSSISVMAMEDFHDYTMVILFMITMFLMIIIFNLLMSKFINKTLLAGQMLELIWTIFPMLILFFIAYPSLFYLYLSDLSISPATTIKVYGAQWYWIYEYADFKNFTYSSYLLSDDDLKSNLSKGFLGWRLLECDTRGIFPYGVEVRIMVTSQDVIHSFAIPGLSLKVDAVPGRLNWMTVHVKRPGVYYGQCAEICGVGHAFMPISIDFVSPTDYVKTIKMLKESM</sequence>
<dbReference type="PANTHER" id="PTHR22888">
    <property type="entry name" value="CYTOCHROME C OXIDASE, SUBUNIT II"/>
    <property type="match status" value="1"/>
</dbReference>
<dbReference type="GO" id="GO:0004129">
    <property type="term" value="F:cytochrome-c oxidase activity"/>
    <property type="evidence" value="ECO:0007669"/>
    <property type="project" value="UniProtKB-EC"/>
</dbReference>
<comment type="subunit">
    <text evidence="3">Component of the cytochrome c oxidase (complex IV, CIV), a multisubunit enzyme composed of a catalytic core of 3 subunits and several supernumerary subunits. The complex exists as a monomer or a dimer and forms supercomplexes (SCs) in the inner mitochondrial membrane with ubiquinol-cytochrome c oxidoreductase (cytochrome b-c1 complex, complex III, CIII).</text>
</comment>
<dbReference type="InterPro" id="IPR008972">
    <property type="entry name" value="Cupredoxin"/>
</dbReference>
<dbReference type="InterPro" id="IPR045187">
    <property type="entry name" value="CcO_II"/>
</dbReference>
<evidence type="ECO:0000313" key="22">
    <source>
        <dbReference type="EMBL" id="QTF76102.1"/>
    </source>
</evidence>
<keyword evidence="7 18" id="KW-0812">Transmembrane</keyword>
<dbReference type="Gene3D" id="1.10.287.90">
    <property type="match status" value="1"/>
</dbReference>
<dbReference type="EMBL" id="MN072397">
    <property type="protein sequence ID" value="QTF76102.1"/>
    <property type="molecule type" value="Genomic_DNA"/>
</dbReference>
<dbReference type="PROSITE" id="PS50999">
    <property type="entry name" value="COX2_TM"/>
    <property type="match status" value="1"/>
</dbReference>
<dbReference type="GO" id="GO:0005507">
    <property type="term" value="F:copper ion binding"/>
    <property type="evidence" value="ECO:0007669"/>
    <property type="project" value="InterPro"/>
</dbReference>
<dbReference type="GO" id="GO:0042773">
    <property type="term" value="P:ATP synthesis coupled electron transport"/>
    <property type="evidence" value="ECO:0007669"/>
    <property type="project" value="TreeGrafter"/>
</dbReference>